<evidence type="ECO:0000256" key="5">
    <source>
        <dbReference type="ARBA" id="ARBA00023128"/>
    </source>
</evidence>
<dbReference type="GO" id="GO:0003735">
    <property type="term" value="F:structural constituent of ribosome"/>
    <property type="evidence" value="ECO:0007669"/>
    <property type="project" value="InterPro"/>
</dbReference>
<evidence type="ECO:0000256" key="2">
    <source>
        <dbReference type="ARBA" id="ARBA00009360"/>
    </source>
</evidence>
<dbReference type="Pfam" id="PF09812">
    <property type="entry name" value="MRP-L28"/>
    <property type="match status" value="1"/>
</dbReference>
<evidence type="ECO:0000256" key="4">
    <source>
        <dbReference type="ARBA" id="ARBA00022980"/>
    </source>
</evidence>
<dbReference type="GO" id="GO:0032543">
    <property type="term" value="P:mitochondrial translation"/>
    <property type="evidence" value="ECO:0007669"/>
    <property type="project" value="InterPro"/>
</dbReference>
<keyword evidence="3" id="KW-0809">Transit peptide</keyword>
<accession>A0A9P7K2Y6</accession>
<evidence type="ECO:0000256" key="3">
    <source>
        <dbReference type="ARBA" id="ARBA00022946"/>
    </source>
</evidence>
<keyword evidence="5" id="KW-0496">Mitochondrion</keyword>
<evidence type="ECO:0000313" key="9">
    <source>
        <dbReference type="Proteomes" id="UP000717328"/>
    </source>
</evidence>
<dbReference type="PANTHER" id="PTHR39150:SF1">
    <property type="entry name" value="LARGE RIBOSOMAL SUBUNIT PROTEIN ML40"/>
    <property type="match status" value="1"/>
</dbReference>
<comment type="similarity">
    <text evidence="2">Belongs to the mitochondrion-specific ribosomal protein mL40 family.</text>
</comment>
<reference evidence="8" key="1">
    <citation type="submission" date="2021-02" db="EMBL/GenBank/DDBJ databases">
        <authorList>
            <person name="Nieuwenhuis M."/>
            <person name="Van De Peppel L.J.J."/>
        </authorList>
    </citation>
    <scope>NUCLEOTIDE SEQUENCE</scope>
    <source>
        <strain evidence="8">D49</strain>
    </source>
</reference>
<protein>
    <recommendedName>
        <fullName evidence="7">Large ribosomal subunit protein mL40</fullName>
    </recommendedName>
</protein>
<evidence type="ECO:0000256" key="7">
    <source>
        <dbReference type="ARBA" id="ARBA00035192"/>
    </source>
</evidence>
<comment type="caution">
    <text evidence="8">The sequence shown here is derived from an EMBL/GenBank/DDBJ whole genome shotgun (WGS) entry which is preliminary data.</text>
</comment>
<evidence type="ECO:0000256" key="6">
    <source>
        <dbReference type="ARBA" id="ARBA00023274"/>
    </source>
</evidence>
<dbReference type="Proteomes" id="UP000717328">
    <property type="component" value="Unassembled WGS sequence"/>
</dbReference>
<keyword evidence="4" id="KW-0689">Ribosomal protein</keyword>
<reference evidence="8" key="2">
    <citation type="submission" date="2021-10" db="EMBL/GenBank/DDBJ databases">
        <title>Phylogenomics reveals ancestral predisposition of the termite-cultivated fungus Termitomyces towards a domesticated lifestyle.</title>
        <authorList>
            <person name="Auxier B."/>
            <person name="Grum-Grzhimaylo A."/>
            <person name="Cardenas M.E."/>
            <person name="Lodge J.D."/>
            <person name="Laessoe T."/>
            <person name="Pedersen O."/>
            <person name="Smith M.E."/>
            <person name="Kuyper T.W."/>
            <person name="Franco-Molano E.A."/>
            <person name="Baroni T.J."/>
            <person name="Aanen D.K."/>
        </authorList>
    </citation>
    <scope>NUCLEOTIDE SEQUENCE</scope>
    <source>
        <strain evidence="8">D49</strain>
    </source>
</reference>
<dbReference type="InterPro" id="IPR042831">
    <property type="entry name" value="Ribosomal_mL40_fung"/>
</dbReference>
<evidence type="ECO:0000256" key="1">
    <source>
        <dbReference type="ARBA" id="ARBA00004173"/>
    </source>
</evidence>
<comment type="subcellular location">
    <subcellularLocation>
        <location evidence="1">Mitochondrion</location>
    </subcellularLocation>
</comment>
<organism evidence="8 9">
    <name type="scientific">Sphagnurus paluster</name>
    <dbReference type="NCBI Taxonomy" id="117069"/>
    <lineage>
        <taxon>Eukaryota</taxon>
        <taxon>Fungi</taxon>
        <taxon>Dikarya</taxon>
        <taxon>Basidiomycota</taxon>
        <taxon>Agaricomycotina</taxon>
        <taxon>Agaricomycetes</taxon>
        <taxon>Agaricomycetidae</taxon>
        <taxon>Agaricales</taxon>
        <taxon>Tricholomatineae</taxon>
        <taxon>Lyophyllaceae</taxon>
        <taxon>Sphagnurus</taxon>
    </lineage>
</organism>
<dbReference type="EMBL" id="JABCKI010006276">
    <property type="protein sequence ID" value="KAG5634783.1"/>
    <property type="molecule type" value="Genomic_DNA"/>
</dbReference>
<keyword evidence="9" id="KW-1185">Reference proteome</keyword>
<dbReference type="AlphaFoldDB" id="A0A9P7K2Y6"/>
<proteinExistence type="inferred from homology"/>
<name>A0A9P7K2Y6_9AGAR</name>
<keyword evidence="6" id="KW-0687">Ribonucleoprotein</keyword>
<dbReference type="Gene3D" id="6.10.250.3440">
    <property type="match status" value="1"/>
</dbReference>
<dbReference type="PANTHER" id="PTHR39150">
    <property type="entry name" value="54S RIBOSOMAL PROTEIN L28, MITOCHONDRIAL"/>
    <property type="match status" value="1"/>
</dbReference>
<dbReference type="GO" id="GO:0005739">
    <property type="term" value="C:mitochondrion"/>
    <property type="evidence" value="ECO:0007669"/>
    <property type="project" value="UniProtKB-SubCell"/>
</dbReference>
<sequence>MYKSVDRGKNTIAKTFEVTWADAKESSPMSTLLAPCRTSLAFRIAQNSVRHYAPKNEAVGDPKKEIIRKALYPGNIRNRASPTGTWRPDVAKALQHAIPSVQAHQTIERAWLLHQRHVRKQREAELARKFECMRQAMSELERVDSRLYMEANKSEDPRARTDAERELAKKLKSTEVRTLEARIRGLFPRELRVPTDTPPRSGWNYEWKPFPRPL</sequence>
<dbReference type="GO" id="GO:0005840">
    <property type="term" value="C:ribosome"/>
    <property type="evidence" value="ECO:0007669"/>
    <property type="project" value="UniProtKB-KW"/>
</dbReference>
<gene>
    <name evidence="8" type="ORF">H0H81_000798</name>
</gene>
<dbReference type="GO" id="GO:1990904">
    <property type="term" value="C:ribonucleoprotein complex"/>
    <property type="evidence" value="ECO:0007669"/>
    <property type="project" value="UniProtKB-KW"/>
</dbReference>
<dbReference type="InterPro" id="IPR019192">
    <property type="entry name" value="Ribosomal_mL40"/>
</dbReference>
<evidence type="ECO:0000313" key="8">
    <source>
        <dbReference type="EMBL" id="KAG5634783.1"/>
    </source>
</evidence>
<dbReference type="OrthoDB" id="2098203at2759"/>